<evidence type="ECO:0000313" key="3">
    <source>
        <dbReference type="Proteomes" id="UP000011083"/>
    </source>
</evidence>
<feature type="region of interest" description="Disordered" evidence="1">
    <location>
        <begin position="80"/>
        <end position="101"/>
    </location>
</feature>
<protein>
    <submittedName>
        <fullName evidence="2">Uncharacterized protein</fullName>
    </submittedName>
</protein>
<gene>
    <name evidence="2" type="ORF">ACA1_367140</name>
</gene>
<dbReference type="VEuPathDB" id="AmoebaDB:ACA1_367140"/>
<sequence>MNASTESGFFRETFIMKYSPKVSRRASTSSLACDVMDVEASSHNLHVPSSSSPSFLPCTPLSRLSQNEFLTGVFHFKLRSPSQIPSKDDHSTPVPEALESA</sequence>
<keyword evidence="3" id="KW-1185">Reference proteome</keyword>
<evidence type="ECO:0000256" key="1">
    <source>
        <dbReference type="SAM" id="MobiDB-lite"/>
    </source>
</evidence>
<name>L8GPP4_ACACF</name>
<evidence type="ECO:0000313" key="2">
    <source>
        <dbReference type="EMBL" id="ELR14081.1"/>
    </source>
</evidence>
<dbReference type="Proteomes" id="UP000011083">
    <property type="component" value="Unassembled WGS sequence"/>
</dbReference>
<organism evidence="2 3">
    <name type="scientific">Acanthamoeba castellanii (strain ATCC 30010 / Neff)</name>
    <dbReference type="NCBI Taxonomy" id="1257118"/>
    <lineage>
        <taxon>Eukaryota</taxon>
        <taxon>Amoebozoa</taxon>
        <taxon>Discosea</taxon>
        <taxon>Longamoebia</taxon>
        <taxon>Centramoebida</taxon>
        <taxon>Acanthamoebidae</taxon>
        <taxon>Acanthamoeba</taxon>
    </lineage>
</organism>
<accession>L8GPP4</accession>
<reference evidence="2 3" key="1">
    <citation type="journal article" date="2013" name="Genome Biol.">
        <title>Genome of Acanthamoeba castellanii highlights extensive lateral gene transfer and early evolution of tyrosine kinase signaling.</title>
        <authorList>
            <person name="Clarke M."/>
            <person name="Lohan A.J."/>
            <person name="Liu B."/>
            <person name="Lagkouvardos I."/>
            <person name="Roy S."/>
            <person name="Zafar N."/>
            <person name="Bertelli C."/>
            <person name="Schilde C."/>
            <person name="Kianianmomeni A."/>
            <person name="Burglin T.R."/>
            <person name="Frech C."/>
            <person name="Turcotte B."/>
            <person name="Kopec K.O."/>
            <person name="Synnott J.M."/>
            <person name="Choo C."/>
            <person name="Paponov I."/>
            <person name="Finkler A."/>
            <person name="Soon Heng Tan C."/>
            <person name="Hutchins A.P."/>
            <person name="Weinmeier T."/>
            <person name="Rattei T."/>
            <person name="Chu J.S."/>
            <person name="Gimenez G."/>
            <person name="Irimia M."/>
            <person name="Rigden D.J."/>
            <person name="Fitzpatrick D.A."/>
            <person name="Lorenzo-Morales J."/>
            <person name="Bateman A."/>
            <person name="Chiu C.H."/>
            <person name="Tang P."/>
            <person name="Hegemann P."/>
            <person name="Fromm H."/>
            <person name="Raoult D."/>
            <person name="Greub G."/>
            <person name="Miranda-Saavedra D."/>
            <person name="Chen N."/>
            <person name="Nash P."/>
            <person name="Ginger M.L."/>
            <person name="Horn M."/>
            <person name="Schaap P."/>
            <person name="Caler L."/>
            <person name="Loftus B."/>
        </authorList>
    </citation>
    <scope>NUCLEOTIDE SEQUENCE [LARGE SCALE GENOMIC DNA]</scope>
    <source>
        <strain evidence="2 3">Neff</strain>
    </source>
</reference>
<dbReference type="KEGG" id="acan:ACA1_367140"/>
<dbReference type="EMBL" id="KB008073">
    <property type="protein sequence ID" value="ELR14081.1"/>
    <property type="molecule type" value="Genomic_DNA"/>
</dbReference>
<dbReference type="GeneID" id="14914466"/>
<dbReference type="AlphaFoldDB" id="L8GPP4"/>
<proteinExistence type="predicted"/>
<dbReference type="RefSeq" id="XP_004336094.1">
    <property type="nucleotide sequence ID" value="XM_004336046.1"/>
</dbReference>